<dbReference type="AlphaFoldDB" id="A0A8T0FZC3"/>
<protein>
    <submittedName>
        <fullName evidence="1">Uncharacterized protein</fullName>
    </submittedName>
</protein>
<accession>A0A8T0FZC3</accession>
<dbReference type="PANTHER" id="PTHR35385">
    <property type="entry name" value="PROTEIN B, PUTATIVE-RELATED-RELATED"/>
    <property type="match status" value="1"/>
</dbReference>
<evidence type="ECO:0000313" key="2">
    <source>
        <dbReference type="Proteomes" id="UP000807504"/>
    </source>
</evidence>
<keyword evidence="2" id="KW-1185">Reference proteome</keyword>
<reference evidence="1" key="2">
    <citation type="submission" date="2020-06" db="EMBL/GenBank/DDBJ databases">
        <authorList>
            <person name="Sheffer M."/>
        </authorList>
    </citation>
    <scope>NUCLEOTIDE SEQUENCE</scope>
</reference>
<dbReference type="EMBL" id="JABXBU010000001">
    <property type="protein sequence ID" value="KAF8796391.1"/>
    <property type="molecule type" value="Genomic_DNA"/>
</dbReference>
<name>A0A8T0FZC3_ARGBR</name>
<evidence type="ECO:0000313" key="1">
    <source>
        <dbReference type="EMBL" id="KAF8796391.1"/>
    </source>
</evidence>
<dbReference type="PANTHER" id="PTHR35385:SF2">
    <property type="entry name" value="PROTEIN B, PUTATIVE-RELATED"/>
    <property type="match status" value="1"/>
</dbReference>
<comment type="caution">
    <text evidence="1">The sequence shown here is derived from an EMBL/GenBank/DDBJ whole genome shotgun (WGS) entry which is preliminary data.</text>
</comment>
<proteinExistence type="predicted"/>
<gene>
    <name evidence="1" type="ORF">HNY73_000771</name>
</gene>
<sequence>MENLTKIEFSEQIRMNITTENLPSNFENEIVENYETISIRCNLKSMDDINEWVKEFGNSTNTKWNVRKSCPSGKRFVCWKNFVCQHSSFIKVPAINNKKGISKNAECPASIMVKIKLNTTRMRKEDDFLRRGLTGIVTIIPFHKHSLTSAEILRFLPAEDCREQFEDYFGDGMRPAEAAKYHKGILEMKSDFQLSDLANSRINPLLRTIEYWYEKWRLLHLGSRNGPNMIEEG</sequence>
<reference evidence="1" key="1">
    <citation type="journal article" date="2020" name="bioRxiv">
        <title>Chromosome-level reference genome of the European wasp spider Argiope bruennichi: a resource for studies on range expansion and evolutionary adaptation.</title>
        <authorList>
            <person name="Sheffer M.M."/>
            <person name="Hoppe A."/>
            <person name="Krehenwinkel H."/>
            <person name="Uhl G."/>
            <person name="Kuss A.W."/>
            <person name="Jensen L."/>
            <person name="Jensen C."/>
            <person name="Gillespie R.G."/>
            <person name="Hoff K.J."/>
            <person name="Prost S."/>
        </authorList>
    </citation>
    <scope>NUCLEOTIDE SEQUENCE</scope>
</reference>
<dbReference type="Proteomes" id="UP000807504">
    <property type="component" value="Unassembled WGS sequence"/>
</dbReference>
<organism evidence="1 2">
    <name type="scientific">Argiope bruennichi</name>
    <name type="common">Wasp spider</name>
    <name type="synonym">Aranea bruennichi</name>
    <dbReference type="NCBI Taxonomy" id="94029"/>
    <lineage>
        <taxon>Eukaryota</taxon>
        <taxon>Metazoa</taxon>
        <taxon>Ecdysozoa</taxon>
        <taxon>Arthropoda</taxon>
        <taxon>Chelicerata</taxon>
        <taxon>Arachnida</taxon>
        <taxon>Araneae</taxon>
        <taxon>Araneomorphae</taxon>
        <taxon>Entelegynae</taxon>
        <taxon>Araneoidea</taxon>
        <taxon>Araneidae</taxon>
        <taxon>Argiope</taxon>
    </lineage>
</organism>